<reference evidence="7" key="1">
    <citation type="submission" date="2022-08" db="EMBL/GenBank/DDBJ databases">
        <authorList>
            <person name="Kallberg Y."/>
            <person name="Tangrot J."/>
            <person name="Rosling A."/>
        </authorList>
    </citation>
    <scope>NUCLEOTIDE SEQUENCE</scope>
    <source>
        <strain evidence="7">Wild A</strain>
    </source>
</reference>
<evidence type="ECO:0000256" key="1">
    <source>
        <dbReference type="ARBA" id="ARBA00004123"/>
    </source>
</evidence>
<sequence>MILDNFNSYIGKQEIGPFHKLFSAIVETNGSGKSNAIDALLFVFGYRANIMRKARLSELIHLPQGCEKLDTCMVEIHFEEIIDVSGSDDYEIVPKSHLVISRQVFRNITNKYFINGRQSKYTEVTSLLKEKGIDLDHNRFLILQGEVESISQMKPKAPNKHEYEFLKYLKDIIGTSEKAYLKVKKKQSLEDRLGNLGTINSKFSSDITPETIMAKLERGRSYLEVHWREFNENFRPLESQQKKDELSKLEFELTKLKMDANNYAKHIKCNEKIMAELRKQNDSKIDDYTMRLENFRIQIDHLTQELDRLQRQHSKIEEEINILEGKIKFRAHKSHIDHIKYQIDLINDRITKSQVAKSRAEMEMNKFANSLENSERELEELNNEIEILTKNIQQNANIRIKA</sequence>
<organism evidence="7 8">
    <name type="scientific">Funneliformis geosporum</name>
    <dbReference type="NCBI Taxonomy" id="1117311"/>
    <lineage>
        <taxon>Eukaryota</taxon>
        <taxon>Fungi</taxon>
        <taxon>Fungi incertae sedis</taxon>
        <taxon>Mucoromycota</taxon>
        <taxon>Glomeromycotina</taxon>
        <taxon>Glomeromycetes</taxon>
        <taxon>Glomerales</taxon>
        <taxon>Glomeraceae</taxon>
        <taxon>Funneliformis</taxon>
    </lineage>
</organism>
<dbReference type="InterPro" id="IPR003395">
    <property type="entry name" value="RecF/RecN/SMC_N"/>
</dbReference>
<dbReference type="Gene3D" id="3.40.50.300">
    <property type="entry name" value="P-loop containing nucleotide triphosphate hydrolases"/>
    <property type="match status" value="1"/>
</dbReference>
<dbReference type="GO" id="GO:0005634">
    <property type="term" value="C:nucleus"/>
    <property type="evidence" value="ECO:0007669"/>
    <property type="project" value="UniProtKB-SubCell"/>
</dbReference>
<comment type="subcellular location">
    <subcellularLocation>
        <location evidence="1">Nucleus</location>
    </subcellularLocation>
</comment>
<proteinExistence type="predicted"/>
<evidence type="ECO:0000259" key="6">
    <source>
        <dbReference type="Pfam" id="PF02463"/>
    </source>
</evidence>
<evidence type="ECO:0000256" key="5">
    <source>
        <dbReference type="SAM" id="Coils"/>
    </source>
</evidence>
<comment type="caution">
    <text evidence="7">The sequence shown here is derived from an EMBL/GenBank/DDBJ whole genome shotgun (WGS) entry which is preliminary data.</text>
</comment>
<keyword evidence="4" id="KW-0539">Nucleus</keyword>
<feature type="coiled-coil region" evidence="5">
    <location>
        <begin position="285"/>
        <end position="326"/>
    </location>
</feature>
<accession>A0A9W4SSW5</accession>
<dbReference type="OrthoDB" id="10255539at2759"/>
<evidence type="ECO:0000256" key="3">
    <source>
        <dbReference type="ARBA" id="ARBA00022840"/>
    </source>
</evidence>
<dbReference type="SUPFAM" id="SSF52540">
    <property type="entry name" value="P-loop containing nucleoside triphosphate hydrolases"/>
    <property type="match status" value="1"/>
</dbReference>
<feature type="domain" description="RecF/RecN/SMC N-terminal" evidence="6">
    <location>
        <begin position="2"/>
        <end position="136"/>
    </location>
</feature>
<keyword evidence="5" id="KW-0175">Coiled coil</keyword>
<dbReference type="Gene3D" id="1.10.287.1490">
    <property type="match status" value="1"/>
</dbReference>
<feature type="coiled-coil region" evidence="5">
    <location>
        <begin position="357"/>
        <end position="398"/>
    </location>
</feature>
<keyword evidence="2" id="KW-0547">Nucleotide-binding</keyword>
<evidence type="ECO:0000256" key="2">
    <source>
        <dbReference type="ARBA" id="ARBA00022741"/>
    </source>
</evidence>
<evidence type="ECO:0000256" key="4">
    <source>
        <dbReference type="ARBA" id="ARBA00023242"/>
    </source>
</evidence>
<dbReference type="GO" id="GO:0005524">
    <property type="term" value="F:ATP binding"/>
    <property type="evidence" value="ECO:0007669"/>
    <property type="project" value="UniProtKB-KW"/>
</dbReference>
<dbReference type="PANTHER" id="PTHR18937:SF172">
    <property type="entry name" value="STRUCTURAL MAINTENANCE OF CHROMOSOMES PROTEIN"/>
    <property type="match status" value="1"/>
</dbReference>
<keyword evidence="3" id="KW-0067">ATP-binding</keyword>
<dbReference type="Pfam" id="PF02463">
    <property type="entry name" value="SMC_N"/>
    <property type="match status" value="1"/>
</dbReference>
<evidence type="ECO:0000313" key="8">
    <source>
        <dbReference type="Proteomes" id="UP001153678"/>
    </source>
</evidence>
<name>A0A9W4SSW5_9GLOM</name>
<protein>
    <submittedName>
        <fullName evidence="7">8973_t:CDS:1</fullName>
    </submittedName>
</protein>
<feature type="non-terminal residue" evidence="7">
    <location>
        <position position="402"/>
    </location>
</feature>
<dbReference type="InterPro" id="IPR027417">
    <property type="entry name" value="P-loop_NTPase"/>
</dbReference>
<dbReference type="AlphaFoldDB" id="A0A9W4SSW5"/>
<gene>
    <name evidence="7" type="ORF">FWILDA_LOCUS9032</name>
</gene>
<dbReference type="EMBL" id="CAMKVN010002044">
    <property type="protein sequence ID" value="CAI2179325.1"/>
    <property type="molecule type" value="Genomic_DNA"/>
</dbReference>
<dbReference type="PANTHER" id="PTHR18937">
    <property type="entry name" value="STRUCTURAL MAINTENANCE OF CHROMOSOMES SMC FAMILY MEMBER"/>
    <property type="match status" value="1"/>
</dbReference>
<dbReference type="GO" id="GO:0000796">
    <property type="term" value="C:condensin complex"/>
    <property type="evidence" value="ECO:0007669"/>
    <property type="project" value="TreeGrafter"/>
</dbReference>
<dbReference type="Proteomes" id="UP001153678">
    <property type="component" value="Unassembled WGS sequence"/>
</dbReference>
<dbReference type="GO" id="GO:0007076">
    <property type="term" value="P:mitotic chromosome condensation"/>
    <property type="evidence" value="ECO:0007669"/>
    <property type="project" value="TreeGrafter"/>
</dbReference>
<evidence type="ECO:0000313" key="7">
    <source>
        <dbReference type="EMBL" id="CAI2179325.1"/>
    </source>
</evidence>
<keyword evidence="8" id="KW-1185">Reference proteome</keyword>